<evidence type="ECO:0000313" key="2">
    <source>
        <dbReference type="EMBL" id="KAJ4472938.1"/>
    </source>
</evidence>
<proteinExistence type="predicted"/>
<sequence length="197" mass="22287">MSTHFLVLRCICSFYLPTYADTSARVEHRIIQISHLELKFRMGMMNEAVCPYTGDTIPDEGLKSRTVCKWRPEAPLLFLILSPTRASFVLSKFSIDERHDLPVAYSVLMTQSSVSTQTLSIPRGALCIKAEGARRQDGYSGFYHDMNIDDPRFSAIFPEVYIRKETEEFCIHTTPSVTRHTESVVRGPCGVPISGYL</sequence>
<evidence type="ECO:0000313" key="3">
    <source>
        <dbReference type="Proteomes" id="UP001150266"/>
    </source>
</evidence>
<name>A0A9W9A2H0_9AGAR</name>
<gene>
    <name evidence="2" type="ORF">J3R30DRAFT_743708</name>
</gene>
<feature type="signal peptide" evidence="1">
    <location>
        <begin position="1"/>
        <end position="20"/>
    </location>
</feature>
<evidence type="ECO:0000256" key="1">
    <source>
        <dbReference type="SAM" id="SignalP"/>
    </source>
</evidence>
<keyword evidence="3" id="KW-1185">Reference proteome</keyword>
<comment type="caution">
    <text evidence="2">The sequence shown here is derived from an EMBL/GenBank/DDBJ whole genome shotgun (WGS) entry which is preliminary data.</text>
</comment>
<dbReference type="EMBL" id="JAOTPV010000018">
    <property type="protein sequence ID" value="KAJ4472938.1"/>
    <property type="molecule type" value="Genomic_DNA"/>
</dbReference>
<dbReference type="AlphaFoldDB" id="A0A9W9A2H0"/>
<keyword evidence="1" id="KW-0732">Signal</keyword>
<protein>
    <submittedName>
        <fullName evidence="2">Uncharacterized protein</fullName>
    </submittedName>
</protein>
<dbReference type="Proteomes" id="UP001150266">
    <property type="component" value="Unassembled WGS sequence"/>
</dbReference>
<reference evidence="2" key="1">
    <citation type="submission" date="2022-08" db="EMBL/GenBank/DDBJ databases">
        <title>A Global Phylogenomic Analysis of the Shiitake Genus Lentinula.</title>
        <authorList>
            <consortium name="DOE Joint Genome Institute"/>
            <person name="Sierra-Patev S."/>
            <person name="Min B."/>
            <person name="Naranjo-Ortiz M."/>
            <person name="Looney B."/>
            <person name="Konkel Z."/>
            <person name="Slot J.C."/>
            <person name="Sakamoto Y."/>
            <person name="Steenwyk J.L."/>
            <person name="Rokas A."/>
            <person name="Carro J."/>
            <person name="Camarero S."/>
            <person name="Ferreira P."/>
            <person name="Molpeceres G."/>
            <person name="Ruiz-Duenas F.J."/>
            <person name="Serrano A."/>
            <person name="Henrissat B."/>
            <person name="Drula E."/>
            <person name="Hughes K.W."/>
            <person name="Mata J.L."/>
            <person name="Ishikawa N.K."/>
            <person name="Vargas-Isla R."/>
            <person name="Ushijima S."/>
            <person name="Smith C.A."/>
            <person name="Ahrendt S."/>
            <person name="Andreopoulos W."/>
            <person name="He G."/>
            <person name="Labutti K."/>
            <person name="Lipzen A."/>
            <person name="Ng V."/>
            <person name="Riley R."/>
            <person name="Sandor L."/>
            <person name="Barry K."/>
            <person name="Martinez A.T."/>
            <person name="Xiao Y."/>
            <person name="Gibbons J.G."/>
            <person name="Terashima K."/>
            <person name="Grigoriev I.V."/>
            <person name="Hibbett D.S."/>
        </authorList>
    </citation>
    <scope>NUCLEOTIDE SEQUENCE</scope>
    <source>
        <strain evidence="2">JLM2183</strain>
    </source>
</reference>
<feature type="chain" id="PRO_5040995310" evidence="1">
    <location>
        <begin position="21"/>
        <end position="197"/>
    </location>
</feature>
<accession>A0A9W9A2H0</accession>
<organism evidence="2 3">
    <name type="scientific">Lentinula aciculospora</name>
    <dbReference type="NCBI Taxonomy" id="153920"/>
    <lineage>
        <taxon>Eukaryota</taxon>
        <taxon>Fungi</taxon>
        <taxon>Dikarya</taxon>
        <taxon>Basidiomycota</taxon>
        <taxon>Agaricomycotina</taxon>
        <taxon>Agaricomycetes</taxon>
        <taxon>Agaricomycetidae</taxon>
        <taxon>Agaricales</taxon>
        <taxon>Marasmiineae</taxon>
        <taxon>Omphalotaceae</taxon>
        <taxon>Lentinula</taxon>
    </lineage>
</organism>